<keyword evidence="2" id="KW-1185">Reference proteome</keyword>
<evidence type="ECO:0000313" key="1">
    <source>
        <dbReference type="EMBL" id="WMV25722.1"/>
    </source>
</evidence>
<sequence length="107" mass="12319">NNSYHSSVDVAQLETLYDRRCRSPIGCFEVGEVALIGPKLVQEAMEKVRLISKNLKMDQSRQKSYANVRKRDLEFDVNDWVYLNISHMKGVMRFGKKGKPSPRYVGP</sequence>
<dbReference type="EMBL" id="CP133615">
    <property type="protein sequence ID" value="WMV25722.1"/>
    <property type="molecule type" value="Genomic_DNA"/>
</dbReference>
<dbReference type="PANTHER" id="PTHR46148:SF60">
    <property type="entry name" value="CHROMO DOMAIN-CONTAINING PROTEIN"/>
    <property type="match status" value="1"/>
</dbReference>
<accession>A0AAF0QKX6</accession>
<name>A0AAF0QKX6_SOLVR</name>
<dbReference type="AlphaFoldDB" id="A0AAF0QKX6"/>
<dbReference type="Proteomes" id="UP001234989">
    <property type="component" value="Chromosome 4"/>
</dbReference>
<gene>
    <name evidence="1" type="ORF">MTR67_019107</name>
</gene>
<reference evidence="1" key="1">
    <citation type="submission" date="2023-08" db="EMBL/GenBank/DDBJ databases">
        <title>A de novo genome assembly of Solanum verrucosum Schlechtendal, a Mexican diploid species geographically isolated from the other diploid A-genome species in potato relatives.</title>
        <authorList>
            <person name="Hosaka K."/>
        </authorList>
    </citation>
    <scope>NUCLEOTIDE SEQUENCE</scope>
    <source>
        <tissue evidence="1">Young leaves</tissue>
    </source>
</reference>
<proteinExistence type="predicted"/>
<organism evidence="1 2">
    <name type="scientific">Solanum verrucosum</name>
    <dbReference type="NCBI Taxonomy" id="315347"/>
    <lineage>
        <taxon>Eukaryota</taxon>
        <taxon>Viridiplantae</taxon>
        <taxon>Streptophyta</taxon>
        <taxon>Embryophyta</taxon>
        <taxon>Tracheophyta</taxon>
        <taxon>Spermatophyta</taxon>
        <taxon>Magnoliopsida</taxon>
        <taxon>eudicotyledons</taxon>
        <taxon>Gunneridae</taxon>
        <taxon>Pentapetalae</taxon>
        <taxon>asterids</taxon>
        <taxon>lamiids</taxon>
        <taxon>Solanales</taxon>
        <taxon>Solanaceae</taxon>
        <taxon>Solanoideae</taxon>
        <taxon>Solaneae</taxon>
        <taxon>Solanum</taxon>
    </lineage>
</organism>
<protein>
    <submittedName>
        <fullName evidence="1">Uncharacterized protein</fullName>
    </submittedName>
</protein>
<evidence type="ECO:0000313" key="2">
    <source>
        <dbReference type="Proteomes" id="UP001234989"/>
    </source>
</evidence>
<feature type="non-terminal residue" evidence="1">
    <location>
        <position position="1"/>
    </location>
</feature>
<dbReference type="PANTHER" id="PTHR46148">
    <property type="entry name" value="CHROMO DOMAIN-CONTAINING PROTEIN"/>
    <property type="match status" value="1"/>
</dbReference>